<dbReference type="OrthoDB" id="941065at2"/>
<name>A0A1T5K3K8_9BACT</name>
<dbReference type="SMART" id="SM00421">
    <property type="entry name" value="HTH_LUXR"/>
    <property type="match status" value="1"/>
</dbReference>
<dbReference type="InterPro" id="IPR000792">
    <property type="entry name" value="Tscrpt_reg_LuxR_C"/>
</dbReference>
<dbReference type="Pfam" id="PF00196">
    <property type="entry name" value="GerE"/>
    <property type="match status" value="1"/>
</dbReference>
<evidence type="ECO:0000259" key="7">
    <source>
        <dbReference type="PROSITE" id="PS50110"/>
    </source>
</evidence>
<keyword evidence="9" id="KW-1185">Reference proteome</keyword>
<dbReference type="Gene3D" id="3.40.50.2300">
    <property type="match status" value="1"/>
</dbReference>
<dbReference type="PROSITE" id="PS50110">
    <property type="entry name" value="RESPONSE_REGULATORY"/>
    <property type="match status" value="1"/>
</dbReference>
<dbReference type="PRINTS" id="PR00038">
    <property type="entry name" value="HTHLUXR"/>
</dbReference>
<dbReference type="PANTHER" id="PTHR43214:SF41">
    <property type="entry name" value="NITRATE_NITRITE RESPONSE REGULATOR PROTEIN NARP"/>
    <property type="match status" value="1"/>
</dbReference>
<dbReference type="Pfam" id="PF00072">
    <property type="entry name" value="Response_reg"/>
    <property type="match status" value="1"/>
</dbReference>
<gene>
    <name evidence="8" type="ORF">SAMN05660236_1770</name>
</gene>
<protein>
    <submittedName>
        <fullName evidence="8">Two component transcriptional regulator, LuxR family</fullName>
    </submittedName>
</protein>
<dbReference type="InterPro" id="IPR016032">
    <property type="entry name" value="Sig_transdc_resp-reg_C-effctor"/>
</dbReference>
<feature type="modified residue" description="4-aspartylphosphate" evidence="5">
    <location>
        <position position="57"/>
    </location>
</feature>
<dbReference type="SUPFAM" id="SSF52172">
    <property type="entry name" value="CheY-like"/>
    <property type="match status" value="1"/>
</dbReference>
<keyword evidence="2" id="KW-0805">Transcription regulation</keyword>
<dbReference type="CDD" id="cd17535">
    <property type="entry name" value="REC_NarL-like"/>
    <property type="match status" value="1"/>
</dbReference>
<accession>A0A1T5K3K8</accession>
<dbReference type="CDD" id="cd06170">
    <property type="entry name" value="LuxR_C_like"/>
    <property type="match status" value="1"/>
</dbReference>
<dbReference type="InterPro" id="IPR011006">
    <property type="entry name" value="CheY-like_superfamily"/>
</dbReference>
<evidence type="ECO:0000256" key="4">
    <source>
        <dbReference type="ARBA" id="ARBA00023163"/>
    </source>
</evidence>
<dbReference type="PROSITE" id="PS50043">
    <property type="entry name" value="HTH_LUXR_2"/>
    <property type="match status" value="1"/>
</dbReference>
<evidence type="ECO:0000313" key="8">
    <source>
        <dbReference type="EMBL" id="SKC58164.1"/>
    </source>
</evidence>
<dbReference type="STRING" id="688867.SAMN05660236_1770"/>
<dbReference type="PROSITE" id="PS00622">
    <property type="entry name" value="HTH_LUXR_1"/>
    <property type="match status" value="1"/>
</dbReference>
<reference evidence="8 9" key="1">
    <citation type="submission" date="2017-02" db="EMBL/GenBank/DDBJ databases">
        <authorList>
            <person name="Peterson S.W."/>
        </authorList>
    </citation>
    <scope>NUCLEOTIDE SEQUENCE [LARGE SCALE GENOMIC DNA]</scope>
    <source>
        <strain evidence="8 9">DSM 25262</strain>
    </source>
</reference>
<evidence type="ECO:0000259" key="6">
    <source>
        <dbReference type="PROSITE" id="PS50043"/>
    </source>
</evidence>
<evidence type="ECO:0000256" key="3">
    <source>
        <dbReference type="ARBA" id="ARBA00023125"/>
    </source>
</evidence>
<evidence type="ECO:0000256" key="5">
    <source>
        <dbReference type="PROSITE-ProRule" id="PRU00169"/>
    </source>
</evidence>
<keyword evidence="4" id="KW-0804">Transcription</keyword>
<keyword evidence="3" id="KW-0238">DNA-binding</keyword>
<dbReference type="InterPro" id="IPR039420">
    <property type="entry name" value="WalR-like"/>
</dbReference>
<dbReference type="GO" id="GO:0000160">
    <property type="term" value="P:phosphorelay signal transduction system"/>
    <property type="evidence" value="ECO:0007669"/>
    <property type="project" value="InterPro"/>
</dbReference>
<dbReference type="EMBL" id="FUZU01000001">
    <property type="protein sequence ID" value="SKC58164.1"/>
    <property type="molecule type" value="Genomic_DNA"/>
</dbReference>
<dbReference type="RefSeq" id="WP_079686288.1">
    <property type="nucleotide sequence ID" value="NZ_FUZU01000001.1"/>
</dbReference>
<dbReference type="SUPFAM" id="SSF46894">
    <property type="entry name" value="C-terminal effector domain of the bipartite response regulators"/>
    <property type="match status" value="1"/>
</dbReference>
<keyword evidence="1 5" id="KW-0597">Phosphoprotein</keyword>
<evidence type="ECO:0000256" key="2">
    <source>
        <dbReference type="ARBA" id="ARBA00023015"/>
    </source>
</evidence>
<dbReference type="InterPro" id="IPR058245">
    <property type="entry name" value="NreC/VraR/RcsB-like_REC"/>
</dbReference>
<dbReference type="InterPro" id="IPR001789">
    <property type="entry name" value="Sig_transdc_resp-reg_receiver"/>
</dbReference>
<dbReference type="GO" id="GO:0003677">
    <property type="term" value="F:DNA binding"/>
    <property type="evidence" value="ECO:0007669"/>
    <property type="project" value="UniProtKB-KW"/>
</dbReference>
<dbReference type="AlphaFoldDB" id="A0A1T5K3K8"/>
<proteinExistence type="predicted"/>
<dbReference type="SMART" id="SM00448">
    <property type="entry name" value="REC"/>
    <property type="match status" value="1"/>
</dbReference>
<organism evidence="8 9">
    <name type="scientific">Ohtaekwangia koreensis</name>
    <dbReference type="NCBI Taxonomy" id="688867"/>
    <lineage>
        <taxon>Bacteria</taxon>
        <taxon>Pseudomonadati</taxon>
        <taxon>Bacteroidota</taxon>
        <taxon>Cytophagia</taxon>
        <taxon>Cytophagales</taxon>
        <taxon>Fulvivirgaceae</taxon>
        <taxon>Ohtaekwangia</taxon>
    </lineage>
</organism>
<evidence type="ECO:0000313" key="9">
    <source>
        <dbReference type="Proteomes" id="UP000190961"/>
    </source>
</evidence>
<sequence>MTQKIKVFHLEDYKIIRDGIRFLLGHDESIEVVGEAKLGEELLNVIDKTDIDVLLLDIYLDGMQDVRTIDGFEVCDIVQKKHPKIKIVAHSVYDDADRVAKIMKAGAMGFVSKKAGYEELIQAIKVVYSGKKYICAETSRKLKNINKFLAGIEDTLRGEDEFFSKREREVLELMAKGHSSRIIAENLFITEKTVESHRKNMIQKAKVKNTAELIAYASARGFLKI</sequence>
<evidence type="ECO:0000256" key="1">
    <source>
        <dbReference type="ARBA" id="ARBA00022553"/>
    </source>
</evidence>
<feature type="domain" description="HTH luxR-type" evidence="6">
    <location>
        <begin position="156"/>
        <end position="221"/>
    </location>
</feature>
<dbReference type="Proteomes" id="UP000190961">
    <property type="component" value="Unassembled WGS sequence"/>
</dbReference>
<dbReference type="GO" id="GO:0006355">
    <property type="term" value="P:regulation of DNA-templated transcription"/>
    <property type="evidence" value="ECO:0007669"/>
    <property type="project" value="InterPro"/>
</dbReference>
<feature type="domain" description="Response regulatory" evidence="7">
    <location>
        <begin position="6"/>
        <end position="128"/>
    </location>
</feature>
<dbReference type="PANTHER" id="PTHR43214">
    <property type="entry name" value="TWO-COMPONENT RESPONSE REGULATOR"/>
    <property type="match status" value="1"/>
</dbReference>